<comment type="similarity">
    <text evidence="1">Belongs to the FMO family.</text>
</comment>
<evidence type="ECO:0008006" key="7">
    <source>
        <dbReference type="Google" id="ProtNLM"/>
    </source>
</evidence>
<evidence type="ECO:0000256" key="4">
    <source>
        <dbReference type="ARBA" id="ARBA00023002"/>
    </source>
</evidence>
<keyword evidence="2" id="KW-0285">Flavoprotein</keyword>
<dbReference type="InterPro" id="IPR036188">
    <property type="entry name" value="FAD/NAD-bd_sf"/>
</dbReference>
<dbReference type="STRING" id="857342.A0A2T3BAS7"/>
<dbReference type="InParanoid" id="A0A2T3BAS7"/>
<evidence type="ECO:0000256" key="1">
    <source>
        <dbReference type="ARBA" id="ARBA00009183"/>
    </source>
</evidence>
<sequence length="473" mass="53151">MNLKLLDADVSTVQKVRSGAAGTTPESPIDAVVIGAGPSGMVALRTLLRDDPPLSVMAVDRQKGPGGIWTGHIPAYSTLQDLKIEYQVHGVKFPQAEPPRRAPRDQVAEFCEAYHTEFGLKEHVLWQHDVAKVEMVKPMLHKVMIKPFVEGLDEPVTTTVFTRSVLVCTGHNIHKYVPKFPGEETATFPIRHNNEIREASEIPTSDVIIIGAGPSAMDMVQEACITRNATNVHVVARIAHWGAPDMWWPWLWQFGWSELHLLRVLYRLLPIFVVDALLYYLNVIWAWVHGIPEWYPPKKDAVSMKVAYILRTHLVPPYKRGQFKIHNDCQIKRIQGSKVTLDDGTVLYPKMIIAATGWSTDSSFLPGGQKAGEYDSLAAADIPKPLYLRFYDQDHPGIFYISMANGFMAYTENASFLAQCINQILRGTWTPPSAKEMEKNCKEVVLHHVGLPGQLQTDLEEAGFKNLRTKNMR</sequence>
<evidence type="ECO:0000256" key="2">
    <source>
        <dbReference type="ARBA" id="ARBA00022630"/>
    </source>
</evidence>
<dbReference type="GO" id="GO:0004499">
    <property type="term" value="F:N,N-dimethylaniline monooxygenase activity"/>
    <property type="evidence" value="ECO:0007669"/>
    <property type="project" value="InterPro"/>
</dbReference>
<dbReference type="Pfam" id="PF00743">
    <property type="entry name" value="FMO-like"/>
    <property type="match status" value="1"/>
</dbReference>
<dbReference type="Gene3D" id="3.50.50.60">
    <property type="entry name" value="FAD/NAD(P)-binding domain"/>
    <property type="match status" value="3"/>
</dbReference>
<dbReference type="SUPFAM" id="SSF51905">
    <property type="entry name" value="FAD/NAD(P)-binding domain"/>
    <property type="match status" value="1"/>
</dbReference>
<dbReference type="InterPro" id="IPR050346">
    <property type="entry name" value="FMO-like"/>
</dbReference>
<dbReference type="AlphaFoldDB" id="A0A2T3BAS7"/>
<dbReference type="InterPro" id="IPR020946">
    <property type="entry name" value="Flavin_mOase-like"/>
</dbReference>
<dbReference type="OrthoDB" id="2915840at2759"/>
<dbReference type="GO" id="GO:0050661">
    <property type="term" value="F:NADP binding"/>
    <property type="evidence" value="ECO:0007669"/>
    <property type="project" value="InterPro"/>
</dbReference>
<reference evidence="5 6" key="1">
    <citation type="journal article" date="2018" name="New Phytol.">
        <title>Comparative genomics and transcriptomics depict ericoid mycorrhizal fungi as versatile saprotrophs and plant mutualists.</title>
        <authorList>
            <person name="Martino E."/>
            <person name="Morin E."/>
            <person name="Grelet G.A."/>
            <person name="Kuo A."/>
            <person name="Kohler A."/>
            <person name="Daghino S."/>
            <person name="Barry K.W."/>
            <person name="Cichocki N."/>
            <person name="Clum A."/>
            <person name="Dockter R.B."/>
            <person name="Hainaut M."/>
            <person name="Kuo R.C."/>
            <person name="LaButti K."/>
            <person name="Lindahl B.D."/>
            <person name="Lindquist E.A."/>
            <person name="Lipzen A."/>
            <person name="Khouja H.R."/>
            <person name="Magnuson J."/>
            <person name="Murat C."/>
            <person name="Ohm R.A."/>
            <person name="Singer S.W."/>
            <person name="Spatafora J.W."/>
            <person name="Wang M."/>
            <person name="Veneault-Fourrey C."/>
            <person name="Henrissat B."/>
            <person name="Grigoriev I.V."/>
            <person name="Martin F.M."/>
            <person name="Perotto S."/>
        </authorList>
    </citation>
    <scope>NUCLEOTIDE SEQUENCE [LARGE SCALE GENOMIC DNA]</scope>
    <source>
        <strain evidence="5 6">ATCC 22711</strain>
    </source>
</reference>
<protein>
    <recommendedName>
        <fullName evidence="7">FAD/NAD(P)-binding domain-containing protein</fullName>
    </recommendedName>
</protein>
<keyword evidence="3" id="KW-0274">FAD</keyword>
<gene>
    <name evidence="5" type="ORF">M430DRAFT_16158</name>
</gene>
<name>A0A2T3BAS7_AMORE</name>
<keyword evidence="4" id="KW-0560">Oxidoreductase</keyword>
<accession>A0A2T3BAS7</accession>
<evidence type="ECO:0000256" key="3">
    <source>
        <dbReference type="ARBA" id="ARBA00022827"/>
    </source>
</evidence>
<proteinExistence type="inferred from homology"/>
<dbReference type="EMBL" id="KZ679007">
    <property type="protein sequence ID" value="PSS25437.1"/>
    <property type="molecule type" value="Genomic_DNA"/>
</dbReference>
<keyword evidence="6" id="KW-1185">Reference proteome</keyword>
<dbReference type="RefSeq" id="XP_024724036.1">
    <property type="nucleotide sequence ID" value="XM_024863402.1"/>
</dbReference>
<organism evidence="5 6">
    <name type="scientific">Amorphotheca resinae ATCC 22711</name>
    <dbReference type="NCBI Taxonomy" id="857342"/>
    <lineage>
        <taxon>Eukaryota</taxon>
        <taxon>Fungi</taxon>
        <taxon>Dikarya</taxon>
        <taxon>Ascomycota</taxon>
        <taxon>Pezizomycotina</taxon>
        <taxon>Leotiomycetes</taxon>
        <taxon>Helotiales</taxon>
        <taxon>Amorphothecaceae</taxon>
        <taxon>Amorphotheca</taxon>
    </lineage>
</organism>
<evidence type="ECO:0000313" key="5">
    <source>
        <dbReference type="EMBL" id="PSS25437.1"/>
    </source>
</evidence>
<evidence type="ECO:0000313" key="6">
    <source>
        <dbReference type="Proteomes" id="UP000241818"/>
    </source>
</evidence>
<dbReference type="GeneID" id="36571483"/>
<dbReference type="Proteomes" id="UP000241818">
    <property type="component" value="Unassembled WGS sequence"/>
</dbReference>
<dbReference type="PANTHER" id="PTHR23023">
    <property type="entry name" value="DIMETHYLANILINE MONOOXYGENASE"/>
    <property type="match status" value="1"/>
</dbReference>
<dbReference type="GO" id="GO:0050660">
    <property type="term" value="F:flavin adenine dinucleotide binding"/>
    <property type="evidence" value="ECO:0007669"/>
    <property type="project" value="InterPro"/>
</dbReference>